<evidence type="ECO:0000313" key="3">
    <source>
        <dbReference type="EMBL" id="MBB4414817.1"/>
    </source>
</evidence>
<evidence type="ECO:0000313" key="2">
    <source>
        <dbReference type="EMBL" id="MBB4351565.1"/>
    </source>
</evidence>
<accession>A0A7W6TK31</accession>
<keyword evidence="6" id="KW-1185">Reference proteome</keyword>
<name>A0A7W6TK31_9HYPH</name>
<comment type="caution">
    <text evidence="3">The sequence shown here is derived from an EMBL/GenBank/DDBJ whole genome shotgun (WGS) entry which is preliminary data.</text>
</comment>
<keyword evidence="1" id="KW-0472">Membrane</keyword>
<evidence type="ECO:0000313" key="5">
    <source>
        <dbReference type="Proteomes" id="UP000520770"/>
    </source>
</evidence>
<proteinExistence type="predicted"/>
<dbReference type="AlphaFoldDB" id="A0A7W6TK31"/>
<feature type="transmembrane region" description="Helical" evidence="1">
    <location>
        <begin position="16"/>
        <end position="35"/>
    </location>
</feature>
<gene>
    <name evidence="3" type="ORF">GGE31_005363</name>
    <name evidence="2" type="ORF">GGE33_005347</name>
    <name evidence="4" type="ORF">GGE35_005347</name>
</gene>
<evidence type="ECO:0000313" key="6">
    <source>
        <dbReference type="Proteomes" id="UP000524535"/>
    </source>
</evidence>
<dbReference type="Proteomes" id="UP000576087">
    <property type="component" value="Unassembled WGS sequence"/>
</dbReference>
<dbReference type="EMBL" id="JACIHM010000016">
    <property type="protein sequence ID" value="MBB4449491.1"/>
    <property type="molecule type" value="Genomic_DNA"/>
</dbReference>
<keyword evidence="1" id="KW-1133">Transmembrane helix</keyword>
<reference evidence="5 6" key="1">
    <citation type="submission" date="2020-08" db="EMBL/GenBank/DDBJ databases">
        <title>Genomic Encyclopedia of Type Strains, Phase IV (KMG-V): Genome sequencing to study the core and pangenomes of soil and plant-associated prokaryotes.</title>
        <authorList>
            <person name="Whitman W."/>
        </authorList>
    </citation>
    <scope>NUCLEOTIDE SEQUENCE [LARGE SCALE GENOMIC DNA]</scope>
    <source>
        <strain evidence="3 6">SEMIA 444</strain>
        <strain evidence="2 5">SEMIA 448</strain>
        <strain evidence="4 7">SEMIA 452</strain>
    </source>
</reference>
<organism evidence="3 6">
    <name type="scientific">Aliirhizobium cellulosilyticum</name>
    <dbReference type="NCBI Taxonomy" id="393664"/>
    <lineage>
        <taxon>Bacteria</taxon>
        <taxon>Pseudomonadati</taxon>
        <taxon>Pseudomonadota</taxon>
        <taxon>Alphaproteobacteria</taxon>
        <taxon>Hyphomicrobiales</taxon>
        <taxon>Rhizobiaceae</taxon>
        <taxon>Aliirhizobium</taxon>
    </lineage>
</organism>
<dbReference type="Proteomes" id="UP000520770">
    <property type="component" value="Unassembled WGS sequence"/>
</dbReference>
<dbReference type="EMBL" id="JACIGW010000013">
    <property type="protein sequence ID" value="MBB4351565.1"/>
    <property type="molecule type" value="Genomic_DNA"/>
</dbReference>
<dbReference type="EMBL" id="JACIGY010000015">
    <property type="protein sequence ID" value="MBB4414817.1"/>
    <property type="molecule type" value="Genomic_DNA"/>
</dbReference>
<keyword evidence="1" id="KW-0812">Transmembrane</keyword>
<evidence type="ECO:0000256" key="1">
    <source>
        <dbReference type="SAM" id="Phobius"/>
    </source>
</evidence>
<sequence>MSSKLIWQISLLARQIWFRATLFCIAAIATALMAIPHRRFSIDFSAA</sequence>
<dbReference type="Proteomes" id="UP000524535">
    <property type="component" value="Unassembled WGS sequence"/>
</dbReference>
<protein>
    <submittedName>
        <fullName evidence="3">Uncharacterized protein</fullName>
    </submittedName>
</protein>
<evidence type="ECO:0000313" key="4">
    <source>
        <dbReference type="EMBL" id="MBB4449491.1"/>
    </source>
</evidence>
<evidence type="ECO:0000313" key="7">
    <source>
        <dbReference type="Proteomes" id="UP000576087"/>
    </source>
</evidence>